<feature type="chain" id="PRO_5042001430" evidence="2">
    <location>
        <begin position="31"/>
        <end position="254"/>
    </location>
</feature>
<dbReference type="AlphaFoldDB" id="A0AAD8PNN7"/>
<gene>
    <name evidence="3" type="ORF">LY79DRAFT_697510</name>
</gene>
<sequence length="254" mass="28418">MPDVAPPHFFRHLLGQFLIFIASSFHRSNAHPKTDKGRRVQYPVHRRVPEMLHLHISTTSPLSVVKTVSRIDKTSHKQAPTCCLDYLKVHAAAAAATTLVHLQFLNYQLALGGSARIKKMPPSSSRYTTGGGHVPRPGQVHLPKDGFSQDHRQACQRDPERQILWSSGKVPAAIQSAMHNRRCSGADAPKSTTKDIIKATKTYEKSATTNSKLYHLRQDNIRCTRSSLRDPSDPKLSRLHKDLSPPRLYGPHHT</sequence>
<keyword evidence="2" id="KW-0732">Signal</keyword>
<proteinExistence type="predicted"/>
<protein>
    <submittedName>
        <fullName evidence="3">Uncharacterized protein</fullName>
    </submittedName>
</protein>
<evidence type="ECO:0000313" key="4">
    <source>
        <dbReference type="Proteomes" id="UP001230504"/>
    </source>
</evidence>
<dbReference type="EMBL" id="JAHLJV010000091">
    <property type="protein sequence ID" value="KAK1573481.1"/>
    <property type="molecule type" value="Genomic_DNA"/>
</dbReference>
<dbReference type="RefSeq" id="XP_060409098.1">
    <property type="nucleotide sequence ID" value="XM_060564853.1"/>
</dbReference>
<evidence type="ECO:0000313" key="3">
    <source>
        <dbReference type="EMBL" id="KAK1573481.1"/>
    </source>
</evidence>
<dbReference type="Proteomes" id="UP001230504">
    <property type="component" value="Unassembled WGS sequence"/>
</dbReference>
<feature type="signal peptide" evidence="2">
    <location>
        <begin position="1"/>
        <end position="30"/>
    </location>
</feature>
<keyword evidence="4" id="KW-1185">Reference proteome</keyword>
<organism evidence="3 4">
    <name type="scientific">Colletotrichum navitas</name>
    <dbReference type="NCBI Taxonomy" id="681940"/>
    <lineage>
        <taxon>Eukaryota</taxon>
        <taxon>Fungi</taxon>
        <taxon>Dikarya</taxon>
        <taxon>Ascomycota</taxon>
        <taxon>Pezizomycotina</taxon>
        <taxon>Sordariomycetes</taxon>
        <taxon>Hypocreomycetidae</taxon>
        <taxon>Glomerellales</taxon>
        <taxon>Glomerellaceae</taxon>
        <taxon>Colletotrichum</taxon>
        <taxon>Colletotrichum graminicola species complex</taxon>
    </lineage>
</organism>
<evidence type="ECO:0000256" key="1">
    <source>
        <dbReference type="SAM" id="MobiDB-lite"/>
    </source>
</evidence>
<feature type="region of interest" description="Disordered" evidence="1">
    <location>
        <begin position="225"/>
        <end position="254"/>
    </location>
</feature>
<name>A0AAD8PNN7_9PEZI</name>
<evidence type="ECO:0000256" key="2">
    <source>
        <dbReference type="SAM" id="SignalP"/>
    </source>
</evidence>
<accession>A0AAD8PNN7</accession>
<feature type="compositionally biased region" description="Basic and acidic residues" evidence="1">
    <location>
        <begin position="225"/>
        <end position="244"/>
    </location>
</feature>
<comment type="caution">
    <text evidence="3">The sequence shown here is derived from an EMBL/GenBank/DDBJ whole genome shotgun (WGS) entry which is preliminary data.</text>
</comment>
<reference evidence="3" key="1">
    <citation type="submission" date="2021-06" db="EMBL/GenBank/DDBJ databases">
        <title>Comparative genomics, transcriptomics and evolutionary studies reveal genomic signatures of adaptation to plant cell wall in hemibiotrophic fungi.</title>
        <authorList>
            <consortium name="DOE Joint Genome Institute"/>
            <person name="Baroncelli R."/>
            <person name="Diaz J.F."/>
            <person name="Benocci T."/>
            <person name="Peng M."/>
            <person name="Battaglia E."/>
            <person name="Haridas S."/>
            <person name="Andreopoulos W."/>
            <person name="Labutti K."/>
            <person name="Pangilinan J."/>
            <person name="Floch G.L."/>
            <person name="Makela M.R."/>
            <person name="Henrissat B."/>
            <person name="Grigoriev I.V."/>
            <person name="Crouch J.A."/>
            <person name="De Vries R.P."/>
            <person name="Sukno S.A."/>
            <person name="Thon M.R."/>
        </authorList>
    </citation>
    <scope>NUCLEOTIDE SEQUENCE</scope>
    <source>
        <strain evidence="3">CBS 125086</strain>
    </source>
</reference>
<dbReference type="GeneID" id="85449093"/>